<reference evidence="1 2" key="1">
    <citation type="journal article" date="2006" name="Science">
        <title>Phytophthora genome sequences uncover evolutionary origins and mechanisms of pathogenesis.</title>
        <authorList>
            <person name="Tyler B.M."/>
            <person name="Tripathy S."/>
            <person name="Zhang X."/>
            <person name="Dehal P."/>
            <person name="Jiang R.H."/>
            <person name="Aerts A."/>
            <person name="Arredondo F.D."/>
            <person name="Baxter L."/>
            <person name="Bensasson D."/>
            <person name="Beynon J.L."/>
            <person name="Chapman J."/>
            <person name="Damasceno C.M."/>
            <person name="Dorrance A.E."/>
            <person name="Dou D."/>
            <person name="Dickerman A.W."/>
            <person name="Dubchak I.L."/>
            <person name="Garbelotto M."/>
            <person name="Gijzen M."/>
            <person name="Gordon S.G."/>
            <person name="Govers F."/>
            <person name="Grunwald N.J."/>
            <person name="Huang W."/>
            <person name="Ivors K.L."/>
            <person name="Jones R.W."/>
            <person name="Kamoun S."/>
            <person name="Krampis K."/>
            <person name="Lamour K.H."/>
            <person name="Lee M.K."/>
            <person name="McDonald W.H."/>
            <person name="Medina M."/>
            <person name="Meijer H.J."/>
            <person name="Nordberg E.K."/>
            <person name="Maclean D.J."/>
            <person name="Ospina-Giraldo M.D."/>
            <person name="Morris P.F."/>
            <person name="Phuntumart V."/>
            <person name="Putnam N.H."/>
            <person name="Rash S."/>
            <person name="Rose J.K."/>
            <person name="Sakihama Y."/>
            <person name="Salamov A.A."/>
            <person name="Savidor A."/>
            <person name="Scheuring C.F."/>
            <person name="Smith B.M."/>
            <person name="Sobral B.W."/>
            <person name="Terry A."/>
            <person name="Torto-Alalibo T.A."/>
            <person name="Win J."/>
            <person name="Xu Z."/>
            <person name="Zhang H."/>
            <person name="Grigoriev I.V."/>
            <person name="Rokhsar D.S."/>
            <person name="Boore J.L."/>
        </authorList>
    </citation>
    <scope>NUCLEOTIDE SEQUENCE [LARGE SCALE GENOMIC DNA]</scope>
    <source>
        <strain evidence="1 2">P6497</strain>
    </source>
</reference>
<gene>
    <name evidence="1" type="ORF">PHYSODRAFT_301995</name>
</gene>
<dbReference type="EMBL" id="JH159155">
    <property type="protein sequence ID" value="EGZ15492.1"/>
    <property type="molecule type" value="Genomic_DNA"/>
</dbReference>
<evidence type="ECO:0008006" key="3">
    <source>
        <dbReference type="Google" id="ProtNLM"/>
    </source>
</evidence>
<proteinExistence type="predicted"/>
<dbReference type="PANTHER" id="PTHR46586">
    <property type="entry name" value="ANKYRIN REPEAT-CONTAINING PROTEIN"/>
    <property type="match status" value="1"/>
</dbReference>
<dbReference type="GeneID" id="20642099"/>
<organism evidence="1 2">
    <name type="scientific">Phytophthora sojae (strain P6497)</name>
    <name type="common">Soybean stem and root rot agent</name>
    <name type="synonym">Phytophthora megasperma f. sp. glycines</name>
    <dbReference type="NCBI Taxonomy" id="1094619"/>
    <lineage>
        <taxon>Eukaryota</taxon>
        <taxon>Sar</taxon>
        <taxon>Stramenopiles</taxon>
        <taxon>Oomycota</taxon>
        <taxon>Peronosporomycetes</taxon>
        <taxon>Peronosporales</taxon>
        <taxon>Peronosporaceae</taxon>
        <taxon>Phytophthora</taxon>
    </lineage>
</organism>
<accession>G4ZQG4</accession>
<dbReference type="InterPro" id="IPR036770">
    <property type="entry name" value="Ankyrin_rpt-contain_sf"/>
</dbReference>
<sequence>MANGTKRRHSPLKLPLHTATATSFQSFTHMCISRLERFMPKAIAGGHVTAFKLLLDLYGNTEWLPGLLSQAVKNGQQEIVDIICKGDECRETLEWAAKNGDLYVMKRILKYHQSVDEIVVSLTLQRASAAGHLEIAELLVGNYEGQALDVRFALADAVTEGHVEIAKYLYAKKGFDADFFNAMFVRAAGLRSLETVQFLFDKAKIHAQSFREAFRFAATGGQVEILKFLMSKLGWCIDASCPGKAFVKAAKRDHSEILKLLYTIEGCQVSARVLETAFSAAAARGNLGVIKFLDSRNLFSPDFRERGHRVQGEVCSYWRSSWRIEVLVCQRMHRFRVDQPHFPCSFSAMLR</sequence>
<dbReference type="SUPFAM" id="SSF48403">
    <property type="entry name" value="Ankyrin repeat"/>
    <property type="match status" value="1"/>
</dbReference>
<dbReference type="InterPro" id="IPR052050">
    <property type="entry name" value="SecEffector_AnkRepeat"/>
</dbReference>
<dbReference type="InterPro" id="IPR002110">
    <property type="entry name" value="Ankyrin_rpt"/>
</dbReference>
<evidence type="ECO:0000313" key="2">
    <source>
        <dbReference type="Proteomes" id="UP000002640"/>
    </source>
</evidence>
<evidence type="ECO:0000313" key="1">
    <source>
        <dbReference type="EMBL" id="EGZ15492.1"/>
    </source>
</evidence>
<name>G4ZQG4_PHYSP</name>
<dbReference type="KEGG" id="psoj:PHYSODRAFT_301995"/>
<keyword evidence="2" id="KW-1185">Reference proteome</keyword>
<dbReference type="PANTHER" id="PTHR46586:SF3">
    <property type="entry name" value="ANKYRIN REPEAT-CONTAINING PROTEIN"/>
    <property type="match status" value="1"/>
</dbReference>
<dbReference type="Gene3D" id="1.25.40.20">
    <property type="entry name" value="Ankyrin repeat-containing domain"/>
    <property type="match status" value="1"/>
</dbReference>
<dbReference type="SMR" id="G4ZQG4"/>
<dbReference type="RefSeq" id="XP_009529241.1">
    <property type="nucleotide sequence ID" value="XM_009530946.1"/>
</dbReference>
<dbReference type="InParanoid" id="G4ZQG4"/>
<protein>
    <recommendedName>
        <fullName evidence="3">Ankyrin repeat-containing protein</fullName>
    </recommendedName>
</protein>
<dbReference type="Proteomes" id="UP000002640">
    <property type="component" value="Unassembled WGS sequence"/>
</dbReference>
<dbReference type="AlphaFoldDB" id="G4ZQG4"/>
<dbReference type="Pfam" id="PF12796">
    <property type="entry name" value="Ank_2"/>
    <property type="match status" value="1"/>
</dbReference>